<evidence type="ECO:0000256" key="1">
    <source>
        <dbReference type="SAM" id="Phobius"/>
    </source>
</evidence>
<dbReference type="AlphaFoldDB" id="A0A2A9HIA9"/>
<dbReference type="Proteomes" id="UP000223071">
    <property type="component" value="Unassembled WGS sequence"/>
</dbReference>
<dbReference type="EMBL" id="PDJQ01000001">
    <property type="protein sequence ID" value="PFG74559.1"/>
    <property type="molecule type" value="Genomic_DNA"/>
</dbReference>
<evidence type="ECO:0000313" key="2">
    <source>
        <dbReference type="EMBL" id="PFG74559.1"/>
    </source>
</evidence>
<accession>A0A2A9HIA9</accession>
<proteinExistence type="predicted"/>
<dbReference type="RefSeq" id="WP_165772614.1">
    <property type="nucleotide sequence ID" value="NZ_PDJQ01000001.1"/>
</dbReference>
<keyword evidence="1" id="KW-0812">Transmembrane</keyword>
<keyword evidence="3" id="KW-1185">Reference proteome</keyword>
<keyword evidence="1" id="KW-1133">Transmembrane helix</keyword>
<organism evidence="2 3">
    <name type="scientific">Tepidiforma thermophila (strain KCTC 52669 / CGMCC 1.13589 / G233)</name>
    <dbReference type="NCBI Taxonomy" id="2761530"/>
    <lineage>
        <taxon>Bacteria</taxon>
        <taxon>Bacillati</taxon>
        <taxon>Chloroflexota</taxon>
        <taxon>Tepidiformia</taxon>
        <taxon>Tepidiformales</taxon>
        <taxon>Tepidiformaceae</taxon>
        <taxon>Tepidiforma</taxon>
    </lineage>
</organism>
<evidence type="ECO:0000313" key="3">
    <source>
        <dbReference type="Proteomes" id="UP000223071"/>
    </source>
</evidence>
<keyword evidence="1" id="KW-0472">Membrane</keyword>
<protein>
    <submittedName>
        <fullName evidence="2">Uncharacterized protein</fullName>
    </submittedName>
</protein>
<comment type="caution">
    <text evidence="2">The sequence shown here is derived from an EMBL/GenBank/DDBJ whole genome shotgun (WGS) entry which is preliminary data.</text>
</comment>
<reference evidence="2 3" key="1">
    <citation type="submission" date="2017-09" db="EMBL/GenBank/DDBJ databases">
        <title>Sequencing the genomes of two abundant thermophiles in Great Basin hot springs: Thermocrinis jamiesonii and novel Chloroflexi Thermoflexus hugenholtzii.</title>
        <authorList>
            <person name="Hedlund B."/>
        </authorList>
    </citation>
    <scope>NUCLEOTIDE SEQUENCE [LARGE SCALE GENOMIC DNA]</scope>
    <source>
        <strain evidence="2 3">G233</strain>
    </source>
</reference>
<sequence length="55" mass="6084">MRTANLIFSVISIVLGVVLILFLLTQAVEWNIGMAIGVVLILNGAVRLWFAQDDR</sequence>
<feature type="transmembrane region" description="Helical" evidence="1">
    <location>
        <begin position="7"/>
        <end position="24"/>
    </location>
</feature>
<feature type="transmembrane region" description="Helical" evidence="1">
    <location>
        <begin position="30"/>
        <end position="50"/>
    </location>
</feature>
<gene>
    <name evidence="2" type="ORF">A9A59_1792</name>
</gene>
<name>A0A2A9HIA9_TEPT2</name>